<dbReference type="PANTHER" id="PTHR43600">
    <property type="entry name" value="COENZYME F420 HYDROGENASE, SUBUNIT ALPHA"/>
    <property type="match status" value="1"/>
</dbReference>
<dbReference type="Gene3D" id="1.10.645.10">
    <property type="entry name" value="Cytochrome-c3 Hydrogenase, chain B"/>
    <property type="match status" value="1"/>
</dbReference>
<reference evidence="6" key="1">
    <citation type="journal article" date="2015" name="Nature">
        <title>Complex archaea that bridge the gap between prokaryotes and eukaryotes.</title>
        <authorList>
            <person name="Spang A."/>
            <person name="Saw J.H."/>
            <person name="Jorgensen S.L."/>
            <person name="Zaremba-Niedzwiedzka K."/>
            <person name="Martijn J."/>
            <person name="Lind A.E."/>
            <person name="van Eijk R."/>
            <person name="Schleper C."/>
            <person name="Guy L."/>
            <person name="Ettema T.J."/>
        </authorList>
    </citation>
    <scope>NUCLEOTIDE SEQUENCE</scope>
</reference>
<dbReference type="AlphaFoldDB" id="A0A0F9GQS2"/>
<accession>A0A0F9GQS2</accession>
<evidence type="ECO:0000256" key="2">
    <source>
        <dbReference type="ARBA" id="ARBA00009292"/>
    </source>
</evidence>
<dbReference type="EMBL" id="LAZR01027526">
    <property type="protein sequence ID" value="KKL65442.1"/>
    <property type="molecule type" value="Genomic_DNA"/>
</dbReference>
<evidence type="ECO:0000313" key="6">
    <source>
        <dbReference type="EMBL" id="KKL65442.1"/>
    </source>
</evidence>
<feature type="non-terminal residue" evidence="6">
    <location>
        <position position="1"/>
    </location>
</feature>
<comment type="cofactor">
    <cofactor evidence="1">
        <name>Ni(2+)</name>
        <dbReference type="ChEBI" id="CHEBI:49786"/>
    </cofactor>
</comment>
<dbReference type="GO" id="GO:0016151">
    <property type="term" value="F:nickel cation binding"/>
    <property type="evidence" value="ECO:0007669"/>
    <property type="project" value="InterPro"/>
</dbReference>
<keyword evidence="3" id="KW-0533">Nickel</keyword>
<keyword evidence="4" id="KW-0479">Metal-binding</keyword>
<dbReference type="GO" id="GO:0016491">
    <property type="term" value="F:oxidoreductase activity"/>
    <property type="evidence" value="ECO:0007669"/>
    <property type="project" value="UniProtKB-KW"/>
</dbReference>
<evidence type="ECO:0000256" key="1">
    <source>
        <dbReference type="ARBA" id="ARBA00001967"/>
    </source>
</evidence>
<dbReference type="InterPro" id="IPR029014">
    <property type="entry name" value="NiFe-Hase_large"/>
</dbReference>
<name>A0A0F9GQS2_9ZZZZ</name>
<dbReference type="PANTHER" id="PTHR43600:SF2">
    <property type="entry name" value="F420-NON-REDUCING HYDROGENASE VHU SUBUNIT A"/>
    <property type="match status" value="1"/>
</dbReference>
<organism evidence="6">
    <name type="scientific">marine sediment metagenome</name>
    <dbReference type="NCBI Taxonomy" id="412755"/>
    <lineage>
        <taxon>unclassified sequences</taxon>
        <taxon>metagenomes</taxon>
        <taxon>ecological metagenomes</taxon>
    </lineage>
</organism>
<dbReference type="InterPro" id="IPR001501">
    <property type="entry name" value="Ni-dep_hyd_lsu"/>
</dbReference>
<comment type="similarity">
    <text evidence="2">Belongs to the [NiFe]/[NiFeSe] hydrogenase large subunit family.</text>
</comment>
<sequence length="308" mass="34381">KQDRNILGVIDKVGVETGKKVIGIRKNARGIISEIAGKNVHPVLGLPGGVAKRVSEDTRERMKHFAKEAVEFARFTLDTFHDIVLGNKEYTELILSDIYYHNTYYMGMVDSNNKVSFYEGDIKVIDPEGKELLRFKPSEYSSVIGEHVEPWSYIKFPFLKKVGWKGFSDGKDSGIYRVAPIARLNAADGMATPLAQEEYEKMYETLGGKPIHNTLAMHWARLIETLYSAERIAELAQLPELTSPDIRNMDLKTPGEGVGIVEAPRGTLIHHYKTDQRGIITACNLIVASLGNSAAMRMSVEKAAKRLV</sequence>
<comment type="caution">
    <text evidence="6">The sequence shown here is derived from an EMBL/GenBank/DDBJ whole genome shotgun (WGS) entry which is preliminary data.</text>
</comment>
<protein>
    <submittedName>
        <fullName evidence="6">Uncharacterized protein</fullName>
    </submittedName>
</protein>
<evidence type="ECO:0000256" key="5">
    <source>
        <dbReference type="ARBA" id="ARBA00023002"/>
    </source>
</evidence>
<dbReference type="Pfam" id="PF00374">
    <property type="entry name" value="NiFeSe_Hases"/>
    <property type="match status" value="1"/>
</dbReference>
<gene>
    <name evidence="6" type="ORF">LCGC14_2154960</name>
</gene>
<evidence type="ECO:0000256" key="4">
    <source>
        <dbReference type="ARBA" id="ARBA00022723"/>
    </source>
</evidence>
<dbReference type="SUPFAM" id="SSF56762">
    <property type="entry name" value="HydB/Nqo4-like"/>
    <property type="match status" value="1"/>
</dbReference>
<proteinExistence type="inferred from homology"/>
<keyword evidence="5" id="KW-0560">Oxidoreductase</keyword>
<evidence type="ECO:0000256" key="3">
    <source>
        <dbReference type="ARBA" id="ARBA00022596"/>
    </source>
</evidence>